<dbReference type="Gene3D" id="3.40.850.10">
    <property type="entry name" value="Kinesin motor domain"/>
    <property type="match status" value="3"/>
</dbReference>
<dbReference type="Proteomes" id="UP001642360">
    <property type="component" value="Unassembled WGS sequence"/>
</dbReference>
<evidence type="ECO:0000256" key="1">
    <source>
        <dbReference type="ARBA" id="ARBA00022741"/>
    </source>
</evidence>
<dbReference type="PROSITE" id="PS51456">
    <property type="entry name" value="MYOSIN_MOTOR"/>
    <property type="match status" value="2"/>
</dbReference>
<evidence type="ECO:0000256" key="4">
    <source>
        <dbReference type="ARBA" id="ARBA00023175"/>
    </source>
</evidence>
<dbReference type="PRINTS" id="PR00193">
    <property type="entry name" value="MYOSINHEAVY"/>
</dbReference>
<comment type="caution">
    <text evidence="8">The sequence shown here is derived from an EMBL/GenBank/DDBJ whole genome shotgun (WGS) entry which is preliminary data.</text>
</comment>
<proteinExistence type="inferred from homology"/>
<sequence length="378" mass="41819">FTFSDNYPLSPLFLYTVAHPLPTTASSRPTTAYFSGESGAGETESTKLLMRYLSYLGGRAASDERTVKQQVLQSNPVLEAFGNANTVRNNNSSDFSFLPNILDHDQIISYAFSIIYDIVEDSLYKHVIVTHDETITKWLDPDVPVVSRDALANCVLMFVYLIYPCCRLVDKIHSSFGQDSDSKYLIGVLDIYGFESFKINRKLPRLYDSHMMTQYKGAVFGELSPQSHPIAFADAAYSGESGASETESTKLLMRYFAFMGGRAASDGRTVKQQVLESNPILEAFGYANTVRNNNSSFSQHFAYLGGIAASERRTVKQQVLESNPVLGTFGNANTVRNNVTAVRNNNSSDNCRLSLLSLCRCTSTTNDSKQLPQPPPVS</sequence>
<feature type="non-terminal residue" evidence="8">
    <location>
        <position position="378"/>
    </location>
</feature>
<dbReference type="InterPro" id="IPR001609">
    <property type="entry name" value="Myosin_head_motor_dom-like"/>
</dbReference>
<protein>
    <recommendedName>
        <fullName evidence="7">Myosin motor domain-containing protein</fullName>
    </recommendedName>
</protein>
<keyword evidence="2" id="KW-0067">ATP-binding</keyword>
<dbReference type="GO" id="GO:0003779">
    <property type="term" value="F:actin binding"/>
    <property type="evidence" value="ECO:0007669"/>
    <property type="project" value="UniProtKB-KW"/>
</dbReference>
<organism evidence="8 9">
    <name type="scientific">Ilex paraguariensis</name>
    <name type="common">yerba mate</name>
    <dbReference type="NCBI Taxonomy" id="185542"/>
    <lineage>
        <taxon>Eukaryota</taxon>
        <taxon>Viridiplantae</taxon>
        <taxon>Streptophyta</taxon>
        <taxon>Embryophyta</taxon>
        <taxon>Tracheophyta</taxon>
        <taxon>Spermatophyta</taxon>
        <taxon>Magnoliopsida</taxon>
        <taxon>eudicotyledons</taxon>
        <taxon>Gunneridae</taxon>
        <taxon>Pentapetalae</taxon>
        <taxon>asterids</taxon>
        <taxon>campanulids</taxon>
        <taxon>Aquifoliales</taxon>
        <taxon>Aquifoliaceae</taxon>
        <taxon>Ilex</taxon>
    </lineage>
</organism>
<dbReference type="InterPro" id="IPR027417">
    <property type="entry name" value="P-loop_NTPase"/>
</dbReference>
<evidence type="ECO:0000256" key="3">
    <source>
        <dbReference type="ARBA" id="ARBA00023123"/>
    </source>
</evidence>
<comment type="caution">
    <text evidence="6">Lacks conserved residue(s) required for the propagation of feature annotation.</text>
</comment>
<dbReference type="GO" id="GO:0005524">
    <property type="term" value="F:ATP binding"/>
    <property type="evidence" value="ECO:0007669"/>
    <property type="project" value="UniProtKB-KW"/>
</dbReference>
<dbReference type="InterPro" id="IPR036961">
    <property type="entry name" value="Kinesin_motor_dom_sf"/>
</dbReference>
<feature type="domain" description="Myosin motor" evidence="7">
    <location>
        <begin position="200"/>
        <end position="378"/>
    </location>
</feature>
<evidence type="ECO:0000313" key="8">
    <source>
        <dbReference type="EMBL" id="CAK9147360.1"/>
    </source>
</evidence>
<dbReference type="PANTHER" id="PTHR13140:SF836">
    <property type="entry name" value="MYOSIN-6"/>
    <property type="match status" value="1"/>
</dbReference>
<dbReference type="SMART" id="SM00242">
    <property type="entry name" value="MYSc"/>
    <property type="match status" value="1"/>
</dbReference>
<evidence type="ECO:0000256" key="5">
    <source>
        <dbReference type="ARBA" id="ARBA00023203"/>
    </source>
</evidence>
<keyword evidence="1" id="KW-0547">Nucleotide-binding</keyword>
<evidence type="ECO:0000313" key="9">
    <source>
        <dbReference type="Proteomes" id="UP001642360"/>
    </source>
</evidence>
<keyword evidence="5 6" id="KW-0009">Actin-binding</keyword>
<accession>A0ABC8RUW0</accession>
<keyword evidence="9" id="KW-1185">Reference proteome</keyword>
<evidence type="ECO:0000256" key="6">
    <source>
        <dbReference type="PROSITE-ProRule" id="PRU00782"/>
    </source>
</evidence>
<dbReference type="GO" id="GO:0016459">
    <property type="term" value="C:myosin complex"/>
    <property type="evidence" value="ECO:0007669"/>
    <property type="project" value="UniProtKB-KW"/>
</dbReference>
<keyword evidence="3 6" id="KW-0518">Myosin</keyword>
<keyword evidence="4" id="KW-0505">Motor protein</keyword>
<evidence type="ECO:0000256" key="2">
    <source>
        <dbReference type="ARBA" id="ARBA00022840"/>
    </source>
</evidence>
<gene>
    <name evidence="8" type="ORF">ILEXP_LOCUS15250</name>
</gene>
<reference evidence="8 9" key="1">
    <citation type="submission" date="2024-02" db="EMBL/GenBank/DDBJ databases">
        <authorList>
            <person name="Vignale AGUSTIN F."/>
            <person name="Sosa J E."/>
            <person name="Modenutti C."/>
        </authorList>
    </citation>
    <scope>NUCLEOTIDE SEQUENCE [LARGE SCALE GENOMIC DNA]</scope>
</reference>
<comment type="similarity">
    <text evidence="6">Belongs to the TRAFAC class myosin-kinesin ATPase superfamily. Myosin family.</text>
</comment>
<dbReference type="AlphaFoldDB" id="A0ABC8RUW0"/>
<dbReference type="EMBL" id="CAUOFW020001670">
    <property type="protein sequence ID" value="CAK9147360.1"/>
    <property type="molecule type" value="Genomic_DNA"/>
</dbReference>
<feature type="non-terminal residue" evidence="8">
    <location>
        <position position="1"/>
    </location>
</feature>
<feature type="domain" description="Myosin motor" evidence="7">
    <location>
        <begin position="1"/>
        <end position="96"/>
    </location>
</feature>
<dbReference type="PANTHER" id="PTHR13140">
    <property type="entry name" value="MYOSIN"/>
    <property type="match status" value="1"/>
</dbReference>
<dbReference type="SUPFAM" id="SSF52540">
    <property type="entry name" value="P-loop containing nucleoside triphosphate hydrolases"/>
    <property type="match status" value="2"/>
</dbReference>
<name>A0ABC8RUW0_9AQUA</name>
<dbReference type="Pfam" id="PF00063">
    <property type="entry name" value="Myosin_head"/>
    <property type="match status" value="2"/>
</dbReference>
<evidence type="ECO:0000259" key="7">
    <source>
        <dbReference type="PROSITE" id="PS51456"/>
    </source>
</evidence>